<reference evidence="2" key="1">
    <citation type="submission" date="2013-09" db="EMBL/GenBank/DDBJ databases">
        <title>Corchorus olitorius genome sequencing.</title>
        <authorList>
            <person name="Alam M."/>
            <person name="Haque M.S."/>
            <person name="Islam M.S."/>
            <person name="Emdad E.M."/>
            <person name="Islam M.M."/>
            <person name="Ahmed B."/>
            <person name="Halim A."/>
            <person name="Hossen Q.M.M."/>
            <person name="Hossain M.Z."/>
            <person name="Ahmed R."/>
            <person name="Khan M.M."/>
            <person name="Islam R."/>
            <person name="Rashid M.M."/>
            <person name="Khan S.A."/>
            <person name="Rahman M.S."/>
            <person name="Alam M."/>
            <person name="Yahiya A.S."/>
            <person name="Khan M.S."/>
            <person name="Azam M.S."/>
            <person name="Haque T."/>
            <person name="Lashkar M.Z.H."/>
            <person name="Akhand A.I."/>
            <person name="Morshed G."/>
            <person name="Roy S."/>
            <person name="Uddin K.S."/>
            <person name="Rabeya T."/>
            <person name="Hossain A.S."/>
            <person name="Chowdhury A."/>
            <person name="Snigdha A.R."/>
            <person name="Mortoza M.S."/>
            <person name="Matin S.A."/>
            <person name="Hoque S.M.E."/>
            <person name="Islam M.K."/>
            <person name="Roy D.K."/>
            <person name="Haider R."/>
            <person name="Moosa M.M."/>
            <person name="Elias S.M."/>
            <person name="Hasan A.M."/>
            <person name="Jahan S."/>
            <person name="Shafiuddin M."/>
            <person name="Mahmood N."/>
            <person name="Shommy N.S."/>
        </authorList>
    </citation>
    <scope>NUCLEOTIDE SEQUENCE [LARGE SCALE GENOMIC DNA]</scope>
    <source>
        <strain evidence="2">cv. O-4</strain>
    </source>
</reference>
<sequence>MDVLGLINTFKEFRHAESITLSLATVQAG</sequence>
<evidence type="ECO:0000313" key="2">
    <source>
        <dbReference type="Proteomes" id="UP000187203"/>
    </source>
</evidence>
<proteinExistence type="predicted"/>
<evidence type="ECO:0000313" key="1">
    <source>
        <dbReference type="EMBL" id="OMO90028.1"/>
    </source>
</evidence>
<protein>
    <submittedName>
        <fullName evidence="1">Uncharacterized protein</fullName>
    </submittedName>
</protein>
<dbReference type="AlphaFoldDB" id="A0A1R3J5C3"/>
<dbReference type="EMBL" id="AWUE01016628">
    <property type="protein sequence ID" value="OMO90028.1"/>
    <property type="molecule type" value="Genomic_DNA"/>
</dbReference>
<organism evidence="1 2">
    <name type="scientific">Corchorus olitorius</name>
    <dbReference type="NCBI Taxonomy" id="93759"/>
    <lineage>
        <taxon>Eukaryota</taxon>
        <taxon>Viridiplantae</taxon>
        <taxon>Streptophyta</taxon>
        <taxon>Embryophyta</taxon>
        <taxon>Tracheophyta</taxon>
        <taxon>Spermatophyta</taxon>
        <taxon>Magnoliopsida</taxon>
        <taxon>eudicotyledons</taxon>
        <taxon>Gunneridae</taxon>
        <taxon>Pentapetalae</taxon>
        <taxon>rosids</taxon>
        <taxon>malvids</taxon>
        <taxon>Malvales</taxon>
        <taxon>Malvaceae</taxon>
        <taxon>Grewioideae</taxon>
        <taxon>Apeibeae</taxon>
        <taxon>Corchorus</taxon>
    </lineage>
</organism>
<keyword evidence="2" id="KW-1185">Reference proteome</keyword>
<comment type="caution">
    <text evidence="1">The sequence shown here is derived from an EMBL/GenBank/DDBJ whole genome shotgun (WGS) entry which is preliminary data.</text>
</comment>
<name>A0A1R3J5C3_9ROSI</name>
<accession>A0A1R3J5C3</accession>
<gene>
    <name evidence="1" type="ORF">COLO4_19430</name>
</gene>
<dbReference type="Proteomes" id="UP000187203">
    <property type="component" value="Unassembled WGS sequence"/>
</dbReference>